<comment type="caution">
    <text evidence="1">The sequence shown here is derived from an EMBL/GenBank/DDBJ whole genome shotgun (WGS) entry which is preliminary data.</text>
</comment>
<evidence type="ECO:0008006" key="3">
    <source>
        <dbReference type="Google" id="ProtNLM"/>
    </source>
</evidence>
<protein>
    <recommendedName>
        <fullName evidence="3">Immunity protein 35 domain-containing protein</fullName>
    </recommendedName>
</protein>
<accession>A0AAW6ZLZ4</accession>
<organism evidence="1 2">
    <name type="scientific">Trueperella bernardiae</name>
    <dbReference type="NCBI Taxonomy" id="59561"/>
    <lineage>
        <taxon>Bacteria</taxon>
        <taxon>Bacillati</taxon>
        <taxon>Actinomycetota</taxon>
        <taxon>Actinomycetes</taxon>
        <taxon>Actinomycetales</taxon>
        <taxon>Actinomycetaceae</taxon>
        <taxon>Trueperella</taxon>
    </lineage>
</organism>
<dbReference type="Proteomes" id="UP001225576">
    <property type="component" value="Unassembled WGS sequence"/>
</dbReference>
<dbReference type="RefSeq" id="WP_285170953.1">
    <property type="nucleotide sequence ID" value="NZ_JASPDQ010000028.1"/>
</dbReference>
<reference evidence="1" key="1">
    <citation type="submission" date="2023-05" db="EMBL/GenBank/DDBJ databases">
        <title>Genomic Catalog of Human Bladder Bacteria.</title>
        <authorList>
            <person name="Du J."/>
        </authorList>
    </citation>
    <scope>NUCLEOTIDE SEQUENCE</scope>
    <source>
        <strain evidence="1">UMB1304A</strain>
    </source>
</reference>
<gene>
    <name evidence="1" type="ORF">QP858_09200</name>
</gene>
<proteinExistence type="predicted"/>
<evidence type="ECO:0000313" key="2">
    <source>
        <dbReference type="Proteomes" id="UP001225576"/>
    </source>
</evidence>
<name>A0AAW6ZLZ4_9ACTO</name>
<sequence length="105" mass="11521">MNYDVDAYWAKVAAVREALAEAKPSTAAEVIAILRKHDPMTVYLTGDAFYSGSGDGGDLGEDLEDAGWSYVWAASDYYYVIRHEGTGEALTYIEGDVYAGDKRPR</sequence>
<evidence type="ECO:0000313" key="1">
    <source>
        <dbReference type="EMBL" id="MDK8602631.1"/>
    </source>
</evidence>
<dbReference type="EMBL" id="JASPDQ010000028">
    <property type="protein sequence ID" value="MDK8602631.1"/>
    <property type="molecule type" value="Genomic_DNA"/>
</dbReference>
<dbReference type="AlphaFoldDB" id="A0AAW6ZLZ4"/>